<evidence type="ECO:0000256" key="1">
    <source>
        <dbReference type="SAM" id="MobiDB-lite"/>
    </source>
</evidence>
<protein>
    <submittedName>
        <fullName evidence="2">Uncharacterized protein</fullName>
    </submittedName>
</protein>
<accession>A0ABR1I285</accession>
<dbReference type="Proteomes" id="UP001498421">
    <property type="component" value="Unassembled WGS sequence"/>
</dbReference>
<feature type="compositionally biased region" description="Basic residues" evidence="1">
    <location>
        <begin position="37"/>
        <end position="51"/>
    </location>
</feature>
<proteinExistence type="predicted"/>
<gene>
    <name evidence="2" type="ORF">QQZ08_005904</name>
</gene>
<keyword evidence="3" id="KW-1185">Reference proteome</keyword>
<reference evidence="2 3" key="1">
    <citation type="journal article" date="2025" name="Microbiol. Resour. Announc.">
        <title>Draft genome sequences for Neonectria magnoliae and Neonectria punicea, canker pathogens of Liriodendron tulipifera and Acer saccharum in West Virginia.</title>
        <authorList>
            <person name="Petronek H.M."/>
            <person name="Kasson M.T."/>
            <person name="Metheny A.M."/>
            <person name="Stauder C.M."/>
            <person name="Lovett B."/>
            <person name="Lynch S.C."/>
            <person name="Garnas J.R."/>
            <person name="Kasson L.R."/>
            <person name="Stajich J.E."/>
        </authorList>
    </citation>
    <scope>NUCLEOTIDE SEQUENCE [LARGE SCALE GENOMIC DNA]</scope>
    <source>
        <strain evidence="2 3">NRRL 64651</strain>
    </source>
</reference>
<sequence length="836" mass="94449">MAKTRSSKAESKRSCNQTIISRTAFKHDTAAQPPTHSKAKANGKKGQKSKPKSTTSSSIASERVQTDVLLAIQPIHLNNIVHQRKNHEYRNYRLHIATIPSDIRHTPGNVPDVPFGIDNAEFNASPEQSGFGYPIVELYQLVEPITLEEMKTAWGIAAPMGWRLQKDRYDLFPLLEVQALTDALLRNSYTGLLSRGVEPQTRECEQVLIAETSKLKDETFVEEAGILACLHALPPQIAYGKLIDLQERTAVSDHSFRSRVRAYLQCLILAYKVVPELIHDDTCAAARELFEVVREFGTRRHFPSVLRVLRTVGEKTCEDFLPVRFVRKILQFVCYKENLRRELQKLVETRRWYAAHQLVNGLSEVCRLDLPAGLVQEVFPDVSMWGSWKPDPTRIRLWEEPLLHPDRRALARIFDLEGPDMTGNQLNTLRRSSPGVFGGQVYNLPARNGRFILDDLLCVFDRAVKRGAEAIQLFITICVEPRPISWQALERVETALELPSVSDIQRLNNFLRVIRGNDSSKKMQAICATLPVIQSTARMQTLFGHADDIAYHGPQILSKAQAELCNKLDSGNPGQIFAAQVVRLGRTLASATWLHEHWTEEYVGMLRNIPQESAISLTFQAMANSPRDSHQVYRDAIAALVCASSPRALSSKAVDIVAFTLLLDDPIWSMRLDHDRNTLREHFLREMRRGFDSADAIACVKQAQKEHDTFVRELGELIRMDTDLACVNLTAYLARSTIRGDHVQPAAECWRRLLMRKMRHRPPGLLDRCGEALTSTTWLDWRRNLQCLYGTRHYDPEGGLGFTPEAFNVITARKIAIGRMVSTSTYSTASTGTGMD</sequence>
<comment type="caution">
    <text evidence="2">The sequence shown here is derived from an EMBL/GenBank/DDBJ whole genome shotgun (WGS) entry which is preliminary data.</text>
</comment>
<name>A0ABR1I285_9HYPO</name>
<evidence type="ECO:0000313" key="2">
    <source>
        <dbReference type="EMBL" id="KAK7427629.1"/>
    </source>
</evidence>
<feature type="region of interest" description="Disordered" evidence="1">
    <location>
        <begin position="1"/>
        <end position="60"/>
    </location>
</feature>
<dbReference type="EMBL" id="JAZAVK010000051">
    <property type="protein sequence ID" value="KAK7427629.1"/>
    <property type="molecule type" value="Genomic_DNA"/>
</dbReference>
<organism evidence="2 3">
    <name type="scientific">Neonectria magnoliae</name>
    <dbReference type="NCBI Taxonomy" id="2732573"/>
    <lineage>
        <taxon>Eukaryota</taxon>
        <taxon>Fungi</taxon>
        <taxon>Dikarya</taxon>
        <taxon>Ascomycota</taxon>
        <taxon>Pezizomycotina</taxon>
        <taxon>Sordariomycetes</taxon>
        <taxon>Hypocreomycetidae</taxon>
        <taxon>Hypocreales</taxon>
        <taxon>Nectriaceae</taxon>
        <taxon>Neonectria</taxon>
    </lineage>
</organism>
<evidence type="ECO:0000313" key="3">
    <source>
        <dbReference type="Proteomes" id="UP001498421"/>
    </source>
</evidence>